<sequence length="144" mass="16100">MNMNKLLLGVAVVSAFGLASCSGKKKGELQKYQIERPALDVFKYRETIQDSLKYVIEGVTEEQIKEAQGKYGKIDIFNLKDVKEEDDSGQVVYVSTYDVEYATGTGTETFKIKSIKKHPKVVGYSYDIKEKAATVDTIKVDSVK</sequence>
<evidence type="ECO:0000313" key="2">
    <source>
        <dbReference type="Proteomes" id="UP000275348"/>
    </source>
</evidence>
<keyword evidence="2" id="KW-1185">Reference proteome</keyword>
<organism evidence="1 2">
    <name type="scientific">Faecalibacter macacae</name>
    <dbReference type="NCBI Taxonomy" id="1859289"/>
    <lineage>
        <taxon>Bacteria</taxon>
        <taxon>Pseudomonadati</taxon>
        <taxon>Bacteroidota</taxon>
        <taxon>Flavobacteriia</taxon>
        <taxon>Flavobacteriales</taxon>
        <taxon>Weeksellaceae</taxon>
        <taxon>Faecalibacter</taxon>
    </lineage>
</organism>
<dbReference type="EMBL" id="RDOJ01000004">
    <property type="protein sequence ID" value="RLZ11655.1"/>
    <property type="molecule type" value="Genomic_DNA"/>
</dbReference>
<accession>A0A3L9MFT1</accession>
<proteinExistence type="predicted"/>
<dbReference type="Proteomes" id="UP000275348">
    <property type="component" value="Unassembled WGS sequence"/>
</dbReference>
<protein>
    <submittedName>
        <fullName evidence="1">Uncharacterized protein</fullName>
    </submittedName>
</protein>
<evidence type="ECO:0000313" key="1">
    <source>
        <dbReference type="EMBL" id="RLZ11655.1"/>
    </source>
</evidence>
<name>A0A3L9MFT1_9FLAO</name>
<dbReference type="AlphaFoldDB" id="A0A3L9MFT1"/>
<comment type="caution">
    <text evidence="1">The sequence shown here is derived from an EMBL/GenBank/DDBJ whole genome shotgun (WGS) entry which is preliminary data.</text>
</comment>
<gene>
    <name evidence="1" type="ORF">EAH69_04335</name>
</gene>
<reference evidence="1 2" key="1">
    <citation type="submission" date="2018-10" db="EMBL/GenBank/DDBJ databases">
        <authorList>
            <person name="Chen X."/>
        </authorList>
    </citation>
    <scope>NUCLEOTIDE SEQUENCE [LARGE SCALE GENOMIC DNA]</scope>
    <source>
        <strain evidence="1 2">YIM 102668</strain>
    </source>
</reference>
<dbReference type="PROSITE" id="PS51257">
    <property type="entry name" value="PROKAR_LIPOPROTEIN"/>
    <property type="match status" value="1"/>
</dbReference>